<keyword evidence="2" id="KW-1185">Reference proteome</keyword>
<dbReference type="Gramene" id="C.cajan_07040.t">
    <property type="protein sequence ID" value="C.cajan_07040.t.cds1"/>
    <property type="gene ID" value="C.cajan_07040"/>
</dbReference>
<dbReference type="AlphaFoldDB" id="A0A151U5H5"/>
<evidence type="ECO:0000313" key="2">
    <source>
        <dbReference type="Proteomes" id="UP000075243"/>
    </source>
</evidence>
<gene>
    <name evidence="1" type="ORF">KK1_007240</name>
</gene>
<evidence type="ECO:0000313" key="1">
    <source>
        <dbReference type="EMBL" id="KYP74555.1"/>
    </source>
</evidence>
<organism evidence="1 2">
    <name type="scientific">Cajanus cajan</name>
    <name type="common">Pigeon pea</name>
    <name type="synonym">Cajanus indicus</name>
    <dbReference type="NCBI Taxonomy" id="3821"/>
    <lineage>
        <taxon>Eukaryota</taxon>
        <taxon>Viridiplantae</taxon>
        <taxon>Streptophyta</taxon>
        <taxon>Embryophyta</taxon>
        <taxon>Tracheophyta</taxon>
        <taxon>Spermatophyta</taxon>
        <taxon>Magnoliopsida</taxon>
        <taxon>eudicotyledons</taxon>
        <taxon>Gunneridae</taxon>
        <taxon>Pentapetalae</taxon>
        <taxon>rosids</taxon>
        <taxon>fabids</taxon>
        <taxon>Fabales</taxon>
        <taxon>Fabaceae</taxon>
        <taxon>Papilionoideae</taxon>
        <taxon>50 kb inversion clade</taxon>
        <taxon>NPAAA clade</taxon>
        <taxon>indigoferoid/millettioid clade</taxon>
        <taxon>Phaseoleae</taxon>
        <taxon>Cajanus</taxon>
    </lineage>
</organism>
<proteinExistence type="predicted"/>
<name>A0A151U5H5_CAJCA</name>
<sequence length="93" mass="10516">MSPNRFCSFNNMDIASSSTSQRHFSSLKNTYSMSYHTYGLHIDRYATMFPESPTSPSPFNVPSSGVFPQARRNSDVSSSVFIPYRGTGVRDRY</sequence>
<accession>A0A151U5H5</accession>
<reference evidence="1 2" key="1">
    <citation type="journal article" date="2012" name="Nat. Biotechnol.">
        <title>Draft genome sequence of pigeonpea (Cajanus cajan), an orphan legume crop of resource-poor farmers.</title>
        <authorList>
            <person name="Varshney R.K."/>
            <person name="Chen W."/>
            <person name="Li Y."/>
            <person name="Bharti A.K."/>
            <person name="Saxena R.K."/>
            <person name="Schlueter J.A."/>
            <person name="Donoghue M.T."/>
            <person name="Azam S."/>
            <person name="Fan G."/>
            <person name="Whaley A.M."/>
            <person name="Farmer A.D."/>
            <person name="Sheridan J."/>
            <person name="Iwata A."/>
            <person name="Tuteja R."/>
            <person name="Penmetsa R.V."/>
            <person name="Wu W."/>
            <person name="Upadhyaya H.D."/>
            <person name="Yang S.P."/>
            <person name="Shah T."/>
            <person name="Saxena K.B."/>
            <person name="Michael T."/>
            <person name="McCombie W.R."/>
            <person name="Yang B."/>
            <person name="Zhang G."/>
            <person name="Yang H."/>
            <person name="Wang J."/>
            <person name="Spillane C."/>
            <person name="Cook D.R."/>
            <person name="May G.D."/>
            <person name="Xu X."/>
            <person name="Jackson S.A."/>
        </authorList>
    </citation>
    <scope>NUCLEOTIDE SEQUENCE [LARGE SCALE GENOMIC DNA]</scope>
    <source>
        <strain evidence="2">cv. Asha</strain>
    </source>
</reference>
<protein>
    <submittedName>
        <fullName evidence="1">Uncharacterized protein</fullName>
    </submittedName>
</protein>
<dbReference type="Proteomes" id="UP000075243">
    <property type="component" value="Chromosome 2"/>
</dbReference>
<dbReference type="EMBL" id="CM003604">
    <property type="protein sequence ID" value="KYP74555.1"/>
    <property type="molecule type" value="Genomic_DNA"/>
</dbReference>